<dbReference type="Pfam" id="PF09361">
    <property type="entry name" value="Phasin_2"/>
    <property type="match status" value="1"/>
</dbReference>
<feature type="region of interest" description="Disordered" evidence="1">
    <location>
        <begin position="173"/>
        <end position="192"/>
    </location>
</feature>
<dbReference type="Proteomes" id="UP000244906">
    <property type="component" value="Unassembled WGS sequence"/>
</dbReference>
<reference evidence="3 4" key="1">
    <citation type="submission" date="2018-04" db="EMBL/GenBank/DDBJ databases">
        <title>Thalassorhabdus spongiae gen. nov., sp. nov., isolated from a marine sponge in South-West Iceland.</title>
        <authorList>
            <person name="Knobloch S."/>
            <person name="Daussin A."/>
            <person name="Johannsson R."/>
            <person name="Marteinsson V.T."/>
        </authorList>
    </citation>
    <scope>NUCLEOTIDE SEQUENCE [LARGE SCALE GENOMIC DNA]</scope>
    <source>
        <strain evidence="3 4">Hp12</strain>
    </source>
</reference>
<organism evidence="3 4">
    <name type="scientific">Pelagibaculum spongiae</name>
    <dbReference type="NCBI Taxonomy" id="2080658"/>
    <lineage>
        <taxon>Bacteria</taxon>
        <taxon>Pseudomonadati</taxon>
        <taxon>Pseudomonadota</taxon>
        <taxon>Gammaproteobacteria</taxon>
        <taxon>Oceanospirillales</taxon>
        <taxon>Pelagibaculum</taxon>
    </lineage>
</organism>
<dbReference type="EMBL" id="QDDL01000003">
    <property type="protein sequence ID" value="PVZ69552.1"/>
    <property type="molecule type" value="Genomic_DNA"/>
</dbReference>
<name>A0A2V1H0M0_9GAMM</name>
<dbReference type="AlphaFoldDB" id="A0A2V1H0M0"/>
<evidence type="ECO:0000259" key="2">
    <source>
        <dbReference type="Pfam" id="PF09361"/>
    </source>
</evidence>
<evidence type="ECO:0000256" key="1">
    <source>
        <dbReference type="SAM" id="MobiDB-lite"/>
    </source>
</evidence>
<keyword evidence="4" id="KW-1185">Reference proteome</keyword>
<evidence type="ECO:0000313" key="4">
    <source>
        <dbReference type="Proteomes" id="UP000244906"/>
    </source>
</evidence>
<evidence type="ECO:0000313" key="3">
    <source>
        <dbReference type="EMBL" id="PVZ69552.1"/>
    </source>
</evidence>
<feature type="compositionally biased region" description="Low complexity" evidence="1">
    <location>
        <begin position="173"/>
        <end position="182"/>
    </location>
</feature>
<dbReference type="NCBIfam" id="TIGR02809">
    <property type="entry name" value="phasin_3"/>
    <property type="match status" value="1"/>
</dbReference>
<comment type="caution">
    <text evidence="3">The sequence shown here is derived from an EMBL/GenBank/DDBJ whole genome shotgun (WGS) entry which is preliminary data.</text>
</comment>
<accession>A0A2V1H0M0</accession>
<feature type="compositionally biased region" description="Basic residues" evidence="1">
    <location>
        <begin position="183"/>
        <end position="192"/>
    </location>
</feature>
<proteinExistence type="predicted"/>
<sequence length="192" mass="21345">MFSSEFISAASFVMSILYRSFCLLVRRKPIIEFLRRFLCCAAQKSLVCCIATIKENQSQQKEVAMYTDMMKQFNDQAQRMTQPMTRLNELAVESIERLAEFQLATLQSYSEMGVQQLKAATQIQDLEGMQKYAAGQVEAVKTVSKKVADDAKVLAEMGASFKTELEKMAQESQSAVAAAVKPATKKAPSKAA</sequence>
<gene>
    <name evidence="3" type="ORF">DC094_09540</name>
</gene>
<feature type="domain" description="Phasin" evidence="2">
    <location>
        <begin position="71"/>
        <end position="171"/>
    </location>
</feature>
<dbReference type="InterPro" id="IPR014176">
    <property type="entry name" value="Phasin_subfam-3"/>
</dbReference>
<protein>
    <submittedName>
        <fullName evidence="3">Phasin family protein</fullName>
    </submittedName>
</protein>
<dbReference type="InterPro" id="IPR018968">
    <property type="entry name" value="Phasin"/>
</dbReference>